<name>A0AAW1SDN9_9CHLO</name>
<sequence length="304" mass="31218">MALSRRSTKEQLALQQPRRTPLEEAERLRRTVFVGNLPAAIKAKRVKQTFARYGAVESVRLRSVPVKLDVKMPRRAAILSGNVASDRGTANAYVVFVDTAAAAAALAHNMAELDGLHLRVDIAAKPRSQGGGGGGSQAPAAAGEPGAVLYDPARSVFVGNLPFDVQDEEVIQAFTCMGAPAAGVSPAKGSGGPLGAPAGVTAVRVVRDGKTNVGKGFAFVEFATPAAARMALALNGTEVRKRPVRVTRVAAPGKAARAGPSALTTRFNKDARGGGAGAARAREAAAAPTAAWQGLRTKGRGGKG</sequence>
<dbReference type="PANTHER" id="PTHR23236:SF25">
    <property type="entry name" value="RNA-BINDING PROTEIN 34"/>
    <property type="match status" value="1"/>
</dbReference>
<protein>
    <recommendedName>
        <fullName evidence="7">RRM domain-containing protein</fullName>
    </recommendedName>
</protein>
<dbReference type="GO" id="GO:0003723">
    <property type="term" value="F:RNA binding"/>
    <property type="evidence" value="ECO:0007669"/>
    <property type="project" value="UniProtKB-UniRule"/>
</dbReference>
<feature type="region of interest" description="Disordered" evidence="6">
    <location>
        <begin position="1"/>
        <end position="21"/>
    </location>
</feature>
<dbReference type="Pfam" id="PF00076">
    <property type="entry name" value="RRM_1"/>
    <property type="match status" value="1"/>
</dbReference>
<dbReference type="PROSITE" id="PS50102">
    <property type="entry name" value="RRM"/>
    <property type="match status" value="2"/>
</dbReference>
<comment type="caution">
    <text evidence="8">The sequence shown here is derived from an EMBL/GenBank/DDBJ whole genome shotgun (WGS) entry which is preliminary data.</text>
</comment>
<dbReference type="PANTHER" id="PTHR23236">
    <property type="entry name" value="EUKARYOTIC TRANSLATION INITIATION FACTOR 4B/4H"/>
    <property type="match status" value="1"/>
</dbReference>
<dbReference type="InterPro" id="IPR035979">
    <property type="entry name" value="RBD_domain_sf"/>
</dbReference>
<keyword evidence="3 5" id="KW-0694">RNA-binding</keyword>
<feature type="region of interest" description="Disordered" evidence="6">
    <location>
        <begin position="252"/>
        <end position="304"/>
    </location>
</feature>
<dbReference type="CDD" id="cd12394">
    <property type="entry name" value="RRM1_RBM34"/>
    <property type="match status" value="1"/>
</dbReference>
<evidence type="ECO:0000256" key="6">
    <source>
        <dbReference type="SAM" id="MobiDB-lite"/>
    </source>
</evidence>
<evidence type="ECO:0000256" key="2">
    <source>
        <dbReference type="ARBA" id="ARBA00007077"/>
    </source>
</evidence>
<feature type="domain" description="RRM" evidence="7">
    <location>
        <begin position="30"/>
        <end position="125"/>
    </location>
</feature>
<comment type="similarity">
    <text evidence="2">Belongs to the RRM RBM34 family.</text>
</comment>
<dbReference type="AlphaFoldDB" id="A0AAW1SDN9"/>
<evidence type="ECO:0000313" key="9">
    <source>
        <dbReference type="Proteomes" id="UP001445335"/>
    </source>
</evidence>
<dbReference type="CDD" id="cd12395">
    <property type="entry name" value="RRM2_RBM34"/>
    <property type="match status" value="1"/>
</dbReference>
<comment type="subcellular location">
    <subcellularLocation>
        <location evidence="1">Nucleus</location>
        <location evidence="1">Nucleolus</location>
    </subcellularLocation>
</comment>
<feature type="domain" description="RRM" evidence="7">
    <location>
        <begin position="154"/>
        <end position="251"/>
    </location>
</feature>
<gene>
    <name evidence="8" type="ORF">WJX81_001246</name>
</gene>
<keyword evidence="4" id="KW-0539">Nucleus</keyword>
<dbReference type="SMART" id="SM00360">
    <property type="entry name" value="RRM"/>
    <property type="match status" value="2"/>
</dbReference>
<evidence type="ECO:0000259" key="7">
    <source>
        <dbReference type="PROSITE" id="PS50102"/>
    </source>
</evidence>
<reference evidence="8 9" key="1">
    <citation type="journal article" date="2024" name="Nat. Commun.">
        <title>Phylogenomics reveals the evolutionary origins of lichenization in chlorophyte algae.</title>
        <authorList>
            <person name="Puginier C."/>
            <person name="Libourel C."/>
            <person name="Otte J."/>
            <person name="Skaloud P."/>
            <person name="Haon M."/>
            <person name="Grisel S."/>
            <person name="Petersen M."/>
            <person name="Berrin J.G."/>
            <person name="Delaux P.M."/>
            <person name="Dal Grande F."/>
            <person name="Keller J."/>
        </authorList>
    </citation>
    <scope>NUCLEOTIDE SEQUENCE [LARGE SCALE GENOMIC DNA]</scope>
    <source>
        <strain evidence="8 9">SAG 245.80</strain>
    </source>
</reference>
<evidence type="ECO:0000256" key="4">
    <source>
        <dbReference type="ARBA" id="ARBA00023242"/>
    </source>
</evidence>
<evidence type="ECO:0000256" key="1">
    <source>
        <dbReference type="ARBA" id="ARBA00004604"/>
    </source>
</evidence>
<dbReference type="InterPro" id="IPR000504">
    <property type="entry name" value="RRM_dom"/>
</dbReference>
<organism evidence="8 9">
    <name type="scientific">Elliptochloris bilobata</name>
    <dbReference type="NCBI Taxonomy" id="381761"/>
    <lineage>
        <taxon>Eukaryota</taxon>
        <taxon>Viridiplantae</taxon>
        <taxon>Chlorophyta</taxon>
        <taxon>core chlorophytes</taxon>
        <taxon>Trebouxiophyceae</taxon>
        <taxon>Trebouxiophyceae incertae sedis</taxon>
        <taxon>Elliptochloris clade</taxon>
        <taxon>Elliptochloris</taxon>
    </lineage>
</organism>
<dbReference type="Gene3D" id="3.30.70.330">
    <property type="match status" value="2"/>
</dbReference>
<accession>A0AAW1SDN9</accession>
<evidence type="ECO:0000313" key="8">
    <source>
        <dbReference type="EMBL" id="KAK9843654.1"/>
    </source>
</evidence>
<evidence type="ECO:0000256" key="5">
    <source>
        <dbReference type="PROSITE-ProRule" id="PRU00176"/>
    </source>
</evidence>
<dbReference type="Proteomes" id="UP001445335">
    <property type="component" value="Unassembled WGS sequence"/>
</dbReference>
<dbReference type="InterPro" id="IPR034221">
    <property type="entry name" value="RBM34_RRM2"/>
</dbReference>
<proteinExistence type="inferred from homology"/>
<dbReference type="SUPFAM" id="SSF54928">
    <property type="entry name" value="RNA-binding domain, RBD"/>
    <property type="match status" value="2"/>
</dbReference>
<keyword evidence="9" id="KW-1185">Reference proteome</keyword>
<evidence type="ECO:0000256" key="3">
    <source>
        <dbReference type="ARBA" id="ARBA00022884"/>
    </source>
</evidence>
<dbReference type="EMBL" id="JALJOU010000005">
    <property type="protein sequence ID" value="KAK9843654.1"/>
    <property type="molecule type" value="Genomic_DNA"/>
</dbReference>
<dbReference type="GO" id="GO:0005730">
    <property type="term" value="C:nucleolus"/>
    <property type="evidence" value="ECO:0007669"/>
    <property type="project" value="UniProtKB-SubCell"/>
</dbReference>
<dbReference type="InterPro" id="IPR012677">
    <property type="entry name" value="Nucleotide-bd_a/b_plait_sf"/>
</dbReference>